<evidence type="ECO:0000256" key="6">
    <source>
        <dbReference type="ARBA" id="ARBA00022806"/>
    </source>
</evidence>
<dbReference type="InterPro" id="IPR016136">
    <property type="entry name" value="DNA_helicase_N/primase_C"/>
</dbReference>
<dbReference type="PANTHER" id="PTHR30153:SF2">
    <property type="entry name" value="REPLICATIVE DNA HELICASE"/>
    <property type="match status" value="1"/>
</dbReference>
<dbReference type="InterPro" id="IPR007693">
    <property type="entry name" value="DNA_helicase_DnaB-like_N"/>
</dbReference>
<evidence type="ECO:0000256" key="1">
    <source>
        <dbReference type="ARBA" id="ARBA00008428"/>
    </source>
</evidence>
<keyword evidence="4 12" id="KW-0547">Nucleotide-binding</keyword>
<dbReference type="GO" id="GO:0003677">
    <property type="term" value="F:DNA binding"/>
    <property type="evidence" value="ECO:0007669"/>
    <property type="project" value="UniProtKB-UniRule"/>
</dbReference>
<gene>
    <name evidence="14" type="primary">dnaB</name>
    <name evidence="14" type="ORF">KII88_02555</name>
</gene>
<organism evidence="14 15">
    <name type="scientific">Leuconostoc gelidum subsp. gelidum</name>
    <dbReference type="NCBI Taxonomy" id="1607839"/>
    <lineage>
        <taxon>Bacteria</taxon>
        <taxon>Bacillati</taxon>
        <taxon>Bacillota</taxon>
        <taxon>Bacilli</taxon>
        <taxon>Lactobacillales</taxon>
        <taxon>Lactobacillaceae</taxon>
        <taxon>Leuconostoc</taxon>
        <taxon>Leuconostoc gelidum group</taxon>
    </lineage>
</organism>
<dbReference type="GO" id="GO:0005829">
    <property type="term" value="C:cytosol"/>
    <property type="evidence" value="ECO:0007669"/>
    <property type="project" value="TreeGrafter"/>
</dbReference>
<dbReference type="PANTHER" id="PTHR30153">
    <property type="entry name" value="REPLICATIVE DNA HELICASE DNAB"/>
    <property type="match status" value="1"/>
</dbReference>
<protein>
    <recommendedName>
        <fullName evidence="11 12">Replicative DNA helicase</fullName>
        <ecNumber evidence="11 12">5.6.2.3</ecNumber>
    </recommendedName>
</protein>
<dbReference type="NCBIfam" id="TIGR00665">
    <property type="entry name" value="DnaB"/>
    <property type="match status" value="1"/>
</dbReference>
<dbReference type="GO" id="GO:0016787">
    <property type="term" value="F:hydrolase activity"/>
    <property type="evidence" value="ECO:0007669"/>
    <property type="project" value="UniProtKB-KW"/>
</dbReference>
<evidence type="ECO:0000256" key="7">
    <source>
        <dbReference type="ARBA" id="ARBA00022840"/>
    </source>
</evidence>
<evidence type="ECO:0000256" key="12">
    <source>
        <dbReference type="RuleBase" id="RU362085"/>
    </source>
</evidence>
<dbReference type="AlphaFoldDB" id="A0AB35FY50"/>
<evidence type="ECO:0000256" key="5">
    <source>
        <dbReference type="ARBA" id="ARBA00022801"/>
    </source>
</evidence>
<dbReference type="InterPro" id="IPR027417">
    <property type="entry name" value="P-loop_NTPase"/>
</dbReference>
<evidence type="ECO:0000256" key="3">
    <source>
        <dbReference type="ARBA" id="ARBA00022705"/>
    </source>
</evidence>
<dbReference type="SUPFAM" id="SSF52540">
    <property type="entry name" value="P-loop containing nucleoside triphosphate hydrolases"/>
    <property type="match status" value="1"/>
</dbReference>
<evidence type="ECO:0000259" key="13">
    <source>
        <dbReference type="PROSITE" id="PS51199"/>
    </source>
</evidence>
<name>A0AB35FY50_LEUGE</name>
<dbReference type="InterPro" id="IPR036185">
    <property type="entry name" value="DNA_heli_DnaB-like_N_sf"/>
</dbReference>
<accession>A0AB35FY50</accession>
<evidence type="ECO:0000256" key="10">
    <source>
        <dbReference type="ARBA" id="ARBA00048954"/>
    </source>
</evidence>
<evidence type="ECO:0000256" key="11">
    <source>
        <dbReference type="NCBIfam" id="TIGR00665"/>
    </source>
</evidence>
<dbReference type="PROSITE" id="PS51199">
    <property type="entry name" value="SF4_HELICASE"/>
    <property type="match status" value="1"/>
</dbReference>
<dbReference type="CDD" id="cd00984">
    <property type="entry name" value="DnaB_C"/>
    <property type="match status" value="1"/>
</dbReference>
<feature type="domain" description="SF4 helicase" evidence="13">
    <location>
        <begin position="160"/>
        <end position="433"/>
    </location>
</feature>
<comment type="similarity">
    <text evidence="1 12">Belongs to the helicase family. DnaB subfamily.</text>
</comment>
<comment type="caution">
    <text evidence="14">The sequence shown here is derived from an EMBL/GenBank/DDBJ whole genome shotgun (WGS) entry which is preliminary data.</text>
</comment>
<keyword evidence="5 12" id="KW-0378">Hydrolase</keyword>
<evidence type="ECO:0000256" key="8">
    <source>
        <dbReference type="ARBA" id="ARBA00023125"/>
    </source>
</evidence>
<dbReference type="Pfam" id="PF03796">
    <property type="entry name" value="DnaB_C"/>
    <property type="match status" value="1"/>
</dbReference>
<keyword evidence="8 12" id="KW-0238">DNA-binding</keyword>
<evidence type="ECO:0000256" key="4">
    <source>
        <dbReference type="ARBA" id="ARBA00022741"/>
    </source>
</evidence>
<dbReference type="InterPro" id="IPR007692">
    <property type="entry name" value="DNA_helicase_DnaB"/>
</dbReference>
<dbReference type="Gene3D" id="1.10.860.10">
    <property type="entry name" value="DNAb Helicase, Chain A"/>
    <property type="match status" value="1"/>
</dbReference>
<comment type="function">
    <text evidence="12">The main replicative DNA helicase, it participates in initiation and elongation during chromosome replication. Travels ahead of the DNA replisome, separating dsDNA into templates for DNA synthesis. A processive ATP-dependent 5'-3' DNA helicase it has DNA-dependent ATPase activity.</text>
</comment>
<comment type="catalytic activity">
    <reaction evidence="10 12">
        <text>ATP + H2O = ADP + phosphate + H(+)</text>
        <dbReference type="Rhea" id="RHEA:13065"/>
        <dbReference type="ChEBI" id="CHEBI:15377"/>
        <dbReference type="ChEBI" id="CHEBI:15378"/>
        <dbReference type="ChEBI" id="CHEBI:30616"/>
        <dbReference type="ChEBI" id="CHEBI:43474"/>
        <dbReference type="ChEBI" id="CHEBI:456216"/>
        <dbReference type="EC" id="5.6.2.3"/>
    </reaction>
</comment>
<dbReference type="SUPFAM" id="SSF48024">
    <property type="entry name" value="N-terminal domain of DnaB helicase"/>
    <property type="match status" value="1"/>
</dbReference>
<dbReference type="GO" id="GO:0006269">
    <property type="term" value="P:DNA replication, synthesis of primer"/>
    <property type="evidence" value="ECO:0007669"/>
    <property type="project" value="UniProtKB-UniRule"/>
</dbReference>
<dbReference type="EMBL" id="JAHBFV010000006">
    <property type="protein sequence ID" value="MBZ6015420.1"/>
    <property type="molecule type" value="Genomic_DNA"/>
</dbReference>
<dbReference type="EC" id="5.6.2.3" evidence="11 12"/>
<keyword evidence="2 12" id="KW-0639">Primosome</keyword>
<dbReference type="GO" id="GO:0005524">
    <property type="term" value="F:ATP binding"/>
    <property type="evidence" value="ECO:0007669"/>
    <property type="project" value="UniProtKB-UniRule"/>
</dbReference>
<keyword evidence="3 12" id="KW-0235">DNA replication</keyword>
<dbReference type="GO" id="GO:0043139">
    <property type="term" value="F:5'-3' DNA helicase activity"/>
    <property type="evidence" value="ECO:0007669"/>
    <property type="project" value="UniProtKB-EC"/>
</dbReference>
<evidence type="ECO:0000313" key="15">
    <source>
        <dbReference type="Proteomes" id="UP000727071"/>
    </source>
</evidence>
<keyword evidence="6 12" id="KW-0347">Helicase</keyword>
<dbReference type="Gene3D" id="3.40.50.300">
    <property type="entry name" value="P-loop containing nucleotide triphosphate hydrolases"/>
    <property type="match status" value="1"/>
</dbReference>
<evidence type="ECO:0000256" key="9">
    <source>
        <dbReference type="ARBA" id="ARBA00023235"/>
    </source>
</evidence>
<dbReference type="RefSeq" id="WP_224155245.1">
    <property type="nucleotide sequence ID" value="NZ_JAHBFV010000006.1"/>
</dbReference>
<keyword evidence="9" id="KW-0413">Isomerase</keyword>
<dbReference type="GO" id="GO:1990077">
    <property type="term" value="C:primosome complex"/>
    <property type="evidence" value="ECO:0007669"/>
    <property type="project" value="UniProtKB-UniRule"/>
</dbReference>
<dbReference type="InterPro" id="IPR007694">
    <property type="entry name" value="DNA_helicase_DnaB-like_C"/>
</dbReference>
<keyword evidence="7 12" id="KW-0067">ATP-binding</keyword>
<dbReference type="Pfam" id="PF00772">
    <property type="entry name" value="DnaB"/>
    <property type="match status" value="1"/>
</dbReference>
<proteinExistence type="inferred from homology"/>
<evidence type="ECO:0000256" key="2">
    <source>
        <dbReference type="ARBA" id="ARBA00022515"/>
    </source>
</evidence>
<sequence>MYDTQIEHQLLGALMVSSDITGTVADINGHVIAEDFHDQLSKEMYERILELVDDGQEVNPMTLMSKKLSLDFIADISVLGISSHIAVGLADKVAKQSETRNLYLTAQQIMSYLANGEDVELVKTNLIEYLSDGRRDTFETTKHISEAVMPTLINIAEQRGQEGVPGITTGFKSIDKEIGGLLESSLTIIGARPAMGKTAFALNMAEGAARLANKPVLVISLEMSNDMLVKRMLSTRSLVDADKIRDSRLTEQEFSDLSYNAEKLSELPIWFDDTPIQSFTDIRSRVLKLKRQQGELGMVLIDYLGLVETGNEKNSSRVNEVSKISRGLKILSKEIKAPVVALAQLNRGVEQRTDKRPLLSDLRDSGSIEQDADNVAFLYRDDYYRNDGDEPANDDEISQVEFIVAKNRNGKRGTVPLSFDKKHNLMTDWRPSYQSTNTDQGW</sequence>
<evidence type="ECO:0000313" key="14">
    <source>
        <dbReference type="EMBL" id="MBZ6015420.1"/>
    </source>
</evidence>
<reference evidence="14" key="1">
    <citation type="submission" date="2021-05" db="EMBL/GenBank/DDBJ databases">
        <title>Pangenome of Leuconostoc gelidum warrants species status for Leuconostoc gelidum subsp. gasicomitatum.</title>
        <authorList>
            <person name="Johansson P."/>
            <person name="Sade E."/>
            <person name="Hultman J."/>
            <person name="Auvinen P."/>
            <person name="Bjorkroth J."/>
        </authorList>
    </citation>
    <scope>NUCLEOTIDE SEQUENCE</scope>
    <source>
        <strain evidence="14">C220d</strain>
    </source>
</reference>
<dbReference type="Proteomes" id="UP000727071">
    <property type="component" value="Unassembled WGS sequence"/>
</dbReference>